<dbReference type="GO" id="GO:0009654">
    <property type="term" value="C:photosystem II oxygen evolving complex"/>
    <property type="evidence" value="ECO:0007669"/>
    <property type="project" value="InterPro"/>
</dbReference>
<sequence>MATAANSNAIFETPPAIPKLCGFEKIRRKAKICCYLDKKNDGIQEPSRRFVLSVAAFALSGNAGVGNSMAGDNGFWITGPIPVPHAVNDINNKETGTRSFLKKGLYIANIGTKGRMHRLKRYAFDLIAMGDLIAQGDTLNYVRRYLRLKSTFMYHDFDRVISAALEDDKKSLTDLANRLFDNVEKLESAVRQQNLRQTESFHQATVSILEEVMSRMA</sequence>
<dbReference type="PANTHER" id="PTHR33399">
    <property type="entry name" value="OXYGEN-EVOLVING ENHANCER PROTEIN 3-1, CHLOROPLASTIC"/>
    <property type="match status" value="1"/>
</dbReference>
<keyword evidence="5" id="KW-0793">Thylakoid</keyword>
<dbReference type="GO" id="GO:0019898">
    <property type="term" value="C:extrinsic component of membrane"/>
    <property type="evidence" value="ECO:0007669"/>
    <property type="project" value="InterPro"/>
</dbReference>
<proteinExistence type="inferred from homology"/>
<dbReference type="Pfam" id="PF05757">
    <property type="entry name" value="PsbQ"/>
    <property type="match status" value="1"/>
</dbReference>
<dbReference type="PANTHER" id="PTHR33399:SF2">
    <property type="entry name" value="PHOTOSYNTHETIC NDH SUBUNIT OF LUMENAL LOCATION 3, CHLOROPLASTIC"/>
    <property type="match status" value="1"/>
</dbReference>
<dbReference type="GO" id="GO:0009535">
    <property type="term" value="C:chloroplast thylakoid membrane"/>
    <property type="evidence" value="ECO:0007669"/>
    <property type="project" value="UniProtKB-SubCell"/>
</dbReference>
<protein>
    <submittedName>
        <fullName evidence="9">PsbQ-like protein 2, chloroplastic</fullName>
    </submittedName>
</protein>
<keyword evidence="3" id="KW-0934">Plastid</keyword>
<dbReference type="SUPFAM" id="SSF101112">
    <property type="entry name" value="Oxygen-evolving enhancer protein 3"/>
    <property type="match status" value="1"/>
</dbReference>
<dbReference type="GO" id="GO:0009767">
    <property type="term" value="P:photosynthetic electron transport chain"/>
    <property type="evidence" value="ECO:0007669"/>
    <property type="project" value="TreeGrafter"/>
</dbReference>
<evidence type="ECO:0000313" key="10">
    <source>
        <dbReference type="Proteomes" id="UP000250235"/>
    </source>
</evidence>
<dbReference type="OrthoDB" id="783722at2759"/>
<gene>
    <name evidence="9" type="ORF">F511_40015</name>
</gene>
<keyword evidence="8" id="KW-0175">Coiled coil</keyword>
<evidence type="ECO:0000256" key="7">
    <source>
        <dbReference type="ARBA" id="ARBA00035649"/>
    </source>
</evidence>
<evidence type="ECO:0000256" key="4">
    <source>
        <dbReference type="ARBA" id="ARBA00022946"/>
    </source>
</evidence>
<dbReference type="AlphaFoldDB" id="A0A2Z7A7E2"/>
<keyword evidence="6" id="KW-0472">Membrane</keyword>
<comment type="similarity">
    <text evidence="7">Belongs to the PsbQ family.</text>
</comment>
<evidence type="ECO:0000256" key="1">
    <source>
        <dbReference type="ARBA" id="ARBA00004334"/>
    </source>
</evidence>
<organism evidence="9 10">
    <name type="scientific">Dorcoceras hygrometricum</name>
    <dbReference type="NCBI Taxonomy" id="472368"/>
    <lineage>
        <taxon>Eukaryota</taxon>
        <taxon>Viridiplantae</taxon>
        <taxon>Streptophyta</taxon>
        <taxon>Embryophyta</taxon>
        <taxon>Tracheophyta</taxon>
        <taxon>Spermatophyta</taxon>
        <taxon>Magnoliopsida</taxon>
        <taxon>eudicotyledons</taxon>
        <taxon>Gunneridae</taxon>
        <taxon>Pentapetalae</taxon>
        <taxon>asterids</taxon>
        <taxon>lamiids</taxon>
        <taxon>Lamiales</taxon>
        <taxon>Gesneriaceae</taxon>
        <taxon>Didymocarpoideae</taxon>
        <taxon>Trichosporeae</taxon>
        <taxon>Loxocarpinae</taxon>
        <taxon>Dorcoceras</taxon>
    </lineage>
</organism>
<evidence type="ECO:0000256" key="3">
    <source>
        <dbReference type="ARBA" id="ARBA00022640"/>
    </source>
</evidence>
<dbReference type="Proteomes" id="UP000250235">
    <property type="component" value="Unassembled WGS sequence"/>
</dbReference>
<dbReference type="Gene3D" id="1.20.120.290">
    <property type="entry name" value="Oxygen-evolving enhancer protein 3 (PsbQ), four-helix up-down bundle"/>
    <property type="match status" value="1"/>
</dbReference>
<evidence type="ECO:0000256" key="6">
    <source>
        <dbReference type="ARBA" id="ARBA00023136"/>
    </source>
</evidence>
<keyword evidence="10" id="KW-1185">Reference proteome</keyword>
<dbReference type="EMBL" id="KV018163">
    <property type="protein sequence ID" value="KZV17527.1"/>
    <property type="molecule type" value="Genomic_DNA"/>
</dbReference>
<name>A0A2Z7A7E2_9LAMI</name>
<dbReference type="GO" id="GO:0005509">
    <property type="term" value="F:calcium ion binding"/>
    <property type="evidence" value="ECO:0007669"/>
    <property type="project" value="InterPro"/>
</dbReference>
<feature type="coiled-coil region" evidence="8">
    <location>
        <begin position="169"/>
        <end position="196"/>
    </location>
</feature>
<dbReference type="InterPro" id="IPR008797">
    <property type="entry name" value="PSII_PsbQ"/>
</dbReference>
<evidence type="ECO:0000256" key="2">
    <source>
        <dbReference type="ARBA" id="ARBA00022528"/>
    </source>
</evidence>
<comment type="subcellular location">
    <subcellularLocation>
        <location evidence="1">Plastid</location>
        <location evidence="1">Chloroplast thylakoid membrane</location>
    </subcellularLocation>
</comment>
<reference evidence="9 10" key="1">
    <citation type="journal article" date="2015" name="Proc. Natl. Acad. Sci. U.S.A.">
        <title>The resurrection genome of Boea hygrometrica: A blueprint for survival of dehydration.</title>
        <authorList>
            <person name="Xiao L."/>
            <person name="Yang G."/>
            <person name="Zhang L."/>
            <person name="Yang X."/>
            <person name="Zhao S."/>
            <person name="Ji Z."/>
            <person name="Zhou Q."/>
            <person name="Hu M."/>
            <person name="Wang Y."/>
            <person name="Chen M."/>
            <person name="Xu Y."/>
            <person name="Jin H."/>
            <person name="Xiao X."/>
            <person name="Hu G."/>
            <person name="Bao F."/>
            <person name="Hu Y."/>
            <person name="Wan P."/>
            <person name="Li L."/>
            <person name="Deng X."/>
            <person name="Kuang T."/>
            <person name="Xiang C."/>
            <person name="Zhu J.K."/>
            <person name="Oliver M.J."/>
            <person name="He Y."/>
        </authorList>
    </citation>
    <scope>NUCLEOTIDE SEQUENCE [LARGE SCALE GENOMIC DNA]</scope>
    <source>
        <strain evidence="10">cv. XS01</strain>
    </source>
</reference>
<keyword evidence="2" id="KW-0150">Chloroplast</keyword>
<dbReference type="InterPro" id="IPR054099">
    <property type="entry name" value="PSII_PsbQ_pln"/>
</dbReference>
<keyword evidence="4" id="KW-0809">Transit peptide</keyword>
<accession>A0A2Z7A7E2</accession>
<dbReference type="InterPro" id="IPR023222">
    <property type="entry name" value="PsbQ-like_dom_sf"/>
</dbReference>
<evidence type="ECO:0000313" key="9">
    <source>
        <dbReference type="EMBL" id="KZV17527.1"/>
    </source>
</evidence>
<evidence type="ECO:0000256" key="5">
    <source>
        <dbReference type="ARBA" id="ARBA00023078"/>
    </source>
</evidence>
<evidence type="ECO:0000256" key="8">
    <source>
        <dbReference type="SAM" id="Coils"/>
    </source>
</evidence>